<dbReference type="InterPro" id="IPR036770">
    <property type="entry name" value="Ankyrin_rpt-contain_sf"/>
</dbReference>
<organism evidence="3 4">
    <name type="scientific">Cryptolaemus montrouzieri</name>
    <dbReference type="NCBI Taxonomy" id="559131"/>
    <lineage>
        <taxon>Eukaryota</taxon>
        <taxon>Metazoa</taxon>
        <taxon>Ecdysozoa</taxon>
        <taxon>Arthropoda</taxon>
        <taxon>Hexapoda</taxon>
        <taxon>Insecta</taxon>
        <taxon>Pterygota</taxon>
        <taxon>Neoptera</taxon>
        <taxon>Endopterygota</taxon>
        <taxon>Coleoptera</taxon>
        <taxon>Polyphaga</taxon>
        <taxon>Cucujiformia</taxon>
        <taxon>Coccinelloidea</taxon>
        <taxon>Coccinellidae</taxon>
        <taxon>Scymninae</taxon>
        <taxon>Scymnini</taxon>
        <taxon>Cryptolaemus</taxon>
    </lineage>
</organism>
<evidence type="ECO:0000313" key="4">
    <source>
        <dbReference type="Proteomes" id="UP001516400"/>
    </source>
</evidence>
<sequence length="459" mass="51781">MGDECVTEFQQKLTLSDSECNERPEEILDETDNKDIKTSSEKNTVLHFSAAHGIVSDIMRDLQLPNQKIDDENFMGWTPLMMAVRNGHVEAVKTLLEKGADVSRKNKFGMNILIMSIASGHLEIVKMILRHMLRGGISRNRMQEYISPLSMALLFKQTYLLNWLIQKNFSPNSPTCKTGLTPLMFAAAVSPDKLIHLLEIRGANINCKNYMGFTHHHMKTWRSKGLNYLNGSEKKEAKIQVPVMVKPSTSPVVIQPDVEDKTQIIKDADHDSPAEVFQELNSTFCAALSISPKKNESPKITQPQNDDNNQRKQERIKKNSSNPNGLVNKTRKNDLSLNSLSTQAYNDSVSQQQYAYSSPTVVQYPGYLLVDSSYHVPNVNNNPIAPMTPVIMSPAYQNFISTIYDHSQSPMQFMAPPQNVYQGTTVTPQVFFASQMPMQYPNVYPNGNIYTTDNGVYYK</sequence>
<evidence type="ECO:0000256" key="1">
    <source>
        <dbReference type="PROSITE-ProRule" id="PRU00023"/>
    </source>
</evidence>
<feature type="compositionally biased region" description="Basic and acidic residues" evidence="2">
    <location>
        <begin position="308"/>
        <end position="317"/>
    </location>
</feature>
<evidence type="ECO:0000256" key="2">
    <source>
        <dbReference type="SAM" id="MobiDB-lite"/>
    </source>
</evidence>
<dbReference type="InterPro" id="IPR002110">
    <property type="entry name" value="Ankyrin_rpt"/>
</dbReference>
<feature type="region of interest" description="Disordered" evidence="2">
    <location>
        <begin position="293"/>
        <end position="335"/>
    </location>
</feature>
<dbReference type="PROSITE" id="PS50297">
    <property type="entry name" value="ANK_REP_REGION"/>
    <property type="match status" value="2"/>
</dbReference>
<evidence type="ECO:0000313" key="3">
    <source>
        <dbReference type="EMBL" id="KAL3290082.1"/>
    </source>
</evidence>
<feature type="compositionally biased region" description="Polar residues" evidence="2">
    <location>
        <begin position="298"/>
        <end position="307"/>
    </location>
</feature>
<dbReference type="SMART" id="SM00248">
    <property type="entry name" value="ANK"/>
    <property type="match status" value="5"/>
</dbReference>
<dbReference type="Pfam" id="PF12796">
    <property type="entry name" value="Ank_2"/>
    <property type="match status" value="1"/>
</dbReference>
<comment type="caution">
    <text evidence="3">The sequence shown here is derived from an EMBL/GenBank/DDBJ whole genome shotgun (WGS) entry which is preliminary data.</text>
</comment>
<dbReference type="PANTHER" id="PTHR24183:SF1">
    <property type="entry name" value="FIBRONECTIN TYPE 3 AND ANKYRIN REPEAT DOMAINS PROTEIN 1"/>
    <property type="match status" value="1"/>
</dbReference>
<keyword evidence="1" id="KW-0040">ANK repeat</keyword>
<name>A0ABD2PH66_9CUCU</name>
<dbReference type="PROSITE" id="PS50088">
    <property type="entry name" value="ANK_REPEAT"/>
    <property type="match status" value="2"/>
</dbReference>
<dbReference type="PANTHER" id="PTHR24183">
    <property type="entry name" value="FIBRONECTIN TYPE 3 AND ANKYRIN REPEAT DOMAINS PROTEIN 1"/>
    <property type="match status" value="1"/>
</dbReference>
<dbReference type="Gene3D" id="1.25.40.20">
    <property type="entry name" value="Ankyrin repeat-containing domain"/>
    <property type="match status" value="2"/>
</dbReference>
<proteinExistence type="predicted"/>
<keyword evidence="4" id="KW-1185">Reference proteome</keyword>
<feature type="repeat" description="ANK" evidence="1">
    <location>
        <begin position="75"/>
        <end position="107"/>
    </location>
</feature>
<protein>
    <submittedName>
        <fullName evidence="3">Uncharacterized protein</fullName>
    </submittedName>
</protein>
<dbReference type="Proteomes" id="UP001516400">
    <property type="component" value="Unassembled WGS sequence"/>
</dbReference>
<dbReference type="EMBL" id="JABFTP020000186">
    <property type="protein sequence ID" value="KAL3290082.1"/>
    <property type="molecule type" value="Genomic_DNA"/>
</dbReference>
<reference evidence="3 4" key="1">
    <citation type="journal article" date="2021" name="BMC Biol.">
        <title>Horizontally acquired antibacterial genes associated with adaptive radiation of ladybird beetles.</title>
        <authorList>
            <person name="Li H.S."/>
            <person name="Tang X.F."/>
            <person name="Huang Y.H."/>
            <person name="Xu Z.Y."/>
            <person name="Chen M.L."/>
            <person name="Du X.Y."/>
            <person name="Qiu B.Y."/>
            <person name="Chen P.T."/>
            <person name="Zhang W."/>
            <person name="Slipinski A."/>
            <person name="Escalona H.E."/>
            <person name="Waterhouse R.M."/>
            <person name="Zwick A."/>
            <person name="Pang H."/>
        </authorList>
    </citation>
    <scope>NUCLEOTIDE SEQUENCE [LARGE SCALE GENOMIC DNA]</scope>
    <source>
        <strain evidence="3">SYSU2018</strain>
    </source>
</reference>
<dbReference type="Pfam" id="PF00023">
    <property type="entry name" value="Ank"/>
    <property type="match status" value="1"/>
</dbReference>
<dbReference type="SUPFAM" id="SSF48403">
    <property type="entry name" value="Ankyrin repeat"/>
    <property type="match status" value="1"/>
</dbReference>
<feature type="repeat" description="ANK" evidence="1">
    <location>
        <begin position="178"/>
        <end position="210"/>
    </location>
</feature>
<dbReference type="AlphaFoldDB" id="A0ABD2PH66"/>
<gene>
    <name evidence="3" type="ORF">HHI36_023451</name>
</gene>
<accession>A0ABD2PH66</accession>